<accession>A0A8E2EC26</accession>
<dbReference type="Proteomes" id="UP000250266">
    <property type="component" value="Unassembled WGS sequence"/>
</dbReference>
<dbReference type="AlphaFoldDB" id="A0A8E2EC26"/>
<evidence type="ECO:0000313" key="2">
    <source>
        <dbReference type="Proteomes" id="UP000250266"/>
    </source>
</evidence>
<organism evidence="1 2">
    <name type="scientific">Lepidopterella palustris CBS 459.81</name>
    <dbReference type="NCBI Taxonomy" id="1314670"/>
    <lineage>
        <taxon>Eukaryota</taxon>
        <taxon>Fungi</taxon>
        <taxon>Dikarya</taxon>
        <taxon>Ascomycota</taxon>
        <taxon>Pezizomycotina</taxon>
        <taxon>Dothideomycetes</taxon>
        <taxon>Pleosporomycetidae</taxon>
        <taxon>Mytilinidiales</taxon>
        <taxon>Argynnaceae</taxon>
        <taxon>Lepidopterella</taxon>
    </lineage>
</organism>
<proteinExistence type="predicted"/>
<sequence length="88" mass="10524">MIWESYCRKYIRGIAFLVTPLLGSEKAKWAEQAHFSNSHFRKNGSDILQQLEKKWTNLVDLCDEFERLLHARMKDEDTKIHVAFFYET</sequence>
<name>A0A8E2EC26_9PEZI</name>
<evidence type="ECO:0000313" key="1">
    <source>
        <dbReference type="EMBL" id="OCK80803.1"/>
    </source>
</evidence>
<reference evidence="1 2" key="1">
    <citation type="journal article" date="2016" name="Nat. Commun.">
        <title>Ectomycorrhizal ecology is imprinted in the genome of the dominant symbiotic fungus Cenococcum geophilum.</title>
        <authorList>
            <consortium name="DOE Joint Genome Institute"/>
            <person name="Peter M."/>
            <person name="Kohler A."/>
            <person name="Ohm R.A."/>
            <person name="Kuo A."/>
            <person name="Krutzmann J."/>
            <person name="Morin E."/>
            <person name="Arend M."/>
            <person name="Barry K.W."/>
            <person name="Binder M."/>
            <person name="Choi C."/>
            <person name="Clum A."/>
            <person name="Copeland A."/>
            <person name="Grisel N."/>
            <person name="Haridas S."/>
            <person name="Kipfer T."/>
            <person name="LaButti K."/>
            <person name="Lindquist E."/>
            <person name="Lipzen A."/>
            <person name="Maire R."/>
            <person name="Meier B."/>
            <person name="Mihaltcheva S."/>
            <person name="Molinier V."/>
            <person name="Murat C."/>
            <person name="Poggeler S."/>
            <person name="Quandt C.A."/>
            <person name="Sperisen C."/>
            <person name="Tritt A."/>
            <person name="Tisserant E."/>
            <person name="Crous P.W."/>
            <person name="Henrissat B."/>
            <person name="Nehls U."/>
            <person name="Egli S."/>
            <person name="Spatafora J.W."/>
            <person name="Grigoriev I.V."/>
            <person name="Martin F.M."/>
        </authorList>
    </citation>
    <scope>NUCLEOTIDE SEQUENCE [LARGE SCALE GENOMIC DNA]</scope>
    <source>
        <strain evidence="1 2">CBS 459.81</strain>
    </source>
</reference>
<keyword evidence="2" id="KW-1185">Reference proteome</keyword>
<gene>
    <name evidence="1" type="ORF">K432DRAFT_381892</name>
</gene>
<dbReference type="EMBL" id="KV744945">
    <property type="protein sequence ID" value="OCK80803.1"/>
    <property type="molecule type" value="Genomic_DNA"/>
</dbReference>
<protein>
    <submittedName>
        <fullName evidence="1">Uncharacterized protein</fullName>
    </submittedName>
</protein>